<reference evidence="9" key="6">
    <citation type="submission" date="2023-11" db="EMBL/GenBank/DDBJ databases">
        <title>WGS of Aeromonas in Northern Israel.</title>
        <authorList>
            <person name="Hershko Y."/>
        </authorList>
    </citation>
    <scope>NUCLEOTIDE SEQUENCE</scope>
    <source>
        <strain evidence="9">77416</strain>
    </source>
</reference>
<organism evidence="8 15">
    <name type="scientific">Aeromonas caviae</name>
    <name type="common">Aeromonas punctata</name>
    <dbReference type="NCBI Taxonomy" id="648"/>
    <lineage>
        <taxon>Bacteria</taxon>
        <taxon>Pseudomonadati</taxon>
        <taxon>Pseudomonadota</taxon>
        <taxon>Gammaproteobacteria</taxon>
        <taxon>Aeromonadales</taxon>
        <taxon>Aeromonadaceae</taxon>
        <taxon>Aeromonas</taxon>
    </lineage>
</organism>
<dbReference type="EMBL" id="BPNL01000025">
    <property type="protein sequence ID" value="GJA54939.1"/>
    <property type="molecule type" value="Genomic_DNA"/>
</dbReference>
<dbReference type="Proteomes" id="UP000887009">
    <property type="component" value="Unassembled WGS sequence"/>
</dbReference>
<dbReference type="EMBL" id="AP021927">
    <property type="protein sequence ID" value="BBQ31532.1"/>
    <property type="molecule type" value="Genomic_DNA"/>
</dbReference>
<evidence type="ECO:0000313" key="7">
    <source>
        <dbReference type="EMBL" id="MDH1506609.1"/>
    </source>
</evidence>
<dbReference type="KEGG" id="acav:VI35_18580"/>
<evidence type="ECO:0000313" key="8">
    <source>
        <dbReference type="EMBL" id="MDH1896509.1"/>
    </source>
</evidence>
<gene>
    <name evidence="8" type="primary">pspG</name>
    <name evidence="11" type="ORF">JC965_01020</name>
    <name evidence="3" type="ORF">KAM343_01390</name>
    <name evidence="4" type="ORF">KAM348_23620</name>
    <name evidence="5" type="ORF">KAM351_22170</name>
    <name evidence="6" type="ORF">KAM382_20290</name>
    <name evidence="8" type="ORF">N5I07_02595</name>
    <name evidence="7" type="ORF">N5I20_16285</name>
    <name evidence="12" type="ORF">OJY61_04805</name>
    <name evidence="9" type="ORF">SJS77_18005</name>
    <name evidence="10" type="ORF">VCX44_04500</name>
    <name evidence="2" type="ORF">WP2W18E01_31140</name>
</gene>
<dbReference type="EMBL" id="JAWZVU010000124">
    <property type="protein sequence ID" value="MDX7722324.1"/>
    <property type="molecule type" value="Genomic_DNA"/>
</dbReference>
<keyword evidence="16" id="KW-1185">Reference proteome</keyword>
<dbReference type="EMBL" id="BPNI01000001">
    <property type="protein sequence ID" value="GJA39343.1"/>
    <property type="molecule type" value="Genomic_DNA"/>
</dbReference>
<reference evidence="11" key="2">
    <citation type="submission" date="2020-12" db="EMBL/GenBank/DDBJ databases">
        <title>GES Beta-lactamases isolated from hospital effluents in Brazil.</title>
        <authorList>
            <person name="Conte D."/>
            <person name="Mesa D."/>
            <person name="Palmeiro J.K."/>
            <person name="Dalla-Costa L.M."/>
        </authorList>
    </citation>
    <scope>NUCLEOTIDE SEQUENCE [LARGE SCALE GENOMIC DNA]</scope>
    <source>
        <strain evidence="11">Aero21</strain>
    </source>
</reference>
<evidence type="ECO:0000313" key="16">
    <source>
        <dbReference type="Proteomes" id="UP001304847"/>
    </source>
</evidence>
<dbReference type="OrthoDB" id="5593797at2"/>
<evidence type="ECO:0000313" key="6">
    <source>
        <dbReference type="EMBL" id="GJB91968.1"/>
    </source>
</evidence>
<dbReference type="AlphaFoldDB" id="A0A081LMZ3"/>
<evidence type="ECO:0000313" key="11">
    <source>
        <dbReference type="EMBL" id="QQA61151.1"/>
    </source>
</evidence>
<dbReference type="EMBL" id="CP110176">
    <property type="protein sequence ID" value="UZC87270.1"/>
    <property type="molecule type" value="Genomic_DNA"/>
</dbReference>
<evidence type="ECO:0000313" key="15">
    <source>
        <dbReference type="Proteomes" id="UP001160758"/>
    </source>
</evidence>
<reference evidence="8" key="4">
    <citation type="submission" date="2022-09" db="EMBL/GenBank/DDBJ databases">
        <title>Intensive care unit water sources are persistently colonized with multi-drug resistant bacteria and are the site of extensive horizontal gene transfer of antibiotic resistance genes.</title>
        <authorList>
            <person name="Diorio-Toth L."/>
        </authorList>
    </citation>
    <scope>NUCLEOTIDE SEQUENCE</scope>
    <source>
        <strain evidence="7">GD03710</strain>
        <strain evidence="8">GD03796</strain>
    </source>
</reference>
<evidence type="ECO:0000313" key="5">
    <source>
        <dbReference type="EMBL" id="GJA63606.1"/>
    </source>
</evidence>
<protein>
    <submittedName>
        <fullName evidence="8">Envelope stress response protein PspG</fullName>
    </submittedName>
    <submittedName>
        <fullName evidence="2">Phage-shock protein</fullName>
    </submittedName>
</protein>
<dbReference type="EMBL" id="JAOCIZ010000072">
    <property type="protein sequence ID" value="MDH1506609.1"/>
    <property type="molecule type" value="Genomic_DNA"/>
</dbReference>
<evidence type="ECO:0000313" key="2">
    <source>
        <dbReference type="EMBL" id="BBQ31532.1"/>
    </source>
</evidence>
<evidence type="ECO:0000313" key="14">
    <source>
        <dbReference type="Proteomes" id="UP000737420"/>
    </source>
</evidence>
<dbReference type="Proteomes" id="UP001277183">
    <property type="component" value="Unassembled WGS sequence"/>
</dbReference>
<dbReference type="Proteomes" id="UP001160758">
    <property type="component" value="Unassembled WGS sequence"/>
</dbReference>
<reference evidence="10 16" key="7">
    <citation type="submission" date="2023-12" db="EMBL/GenBank/DDBJ databases">
        <title>Characterization of antibiotic resistance in Aeromonas spp. in hospital effluent.</title>
        <authorList>
            <person name="Negoseki B.R.S."/>
            <person name="Krul D."/>
            <person name="Siqueira A.C."/>
            <person name="Almeida M."/>
            <person name="Mesa D."/>
            <person name="Conte D."/>
            <person name="Dalla-Costa L.M."/>
        </authorList>
    </citation>
    <scope>NUCLEOTIDE SEQUENCE [LARGE SCALE GENOMIC DNA]</scope>
    <source>
        <strain evidence="10 16">36v</strain>
    </source>
</reference>
<dbReference type="Proteomes" id="UP000737420">
    <property type="component" value="Unassembled WGS sequence"/>
</dbReference>
<evidence type="ECO:0000313" key="13">
    <source>
        <dbReference type="Proteomes" id="UP000515756"/>
    </source>
</evidence>
<evidence type="ECO:0000313" key="9">
    <source>
        <dbReference type="EMBL" id="MDX7722324.1"/>
    </source>
</evidence>
<sequence length="72" mass="7982">MLEFIVLILVLIGMALTGFTVLAMLLVSGVFVLFGALAGMFALIIKLAPWLLVVLVVCWLLSNRRKQSNTYR</sequence>
<dbReference type="EMBL" id="BPOP01000017">
    <property type="protein sequence ID" value="GJB91968.1"/>
    <property type="molecule type" value="Genomic_DNA"/>
</dbReference>
<dbReference type="RefSeq" id="WP_010672797.1">
    <property type="nucleotide sequence ID" value="NZ_AP019195.1"/>
</dbReference>
<evidence type="ECO:0000313" key="3">
    <source>
        <dbReference type="EMBL" id="GJA39343.1"/>
    </source>
</evidence>
<dbReference type="EMBL" id="BPNN01000029">
    <property type="protein sequence ID" value="GJA63606.1"/>
    <property type="molecule type" value="Genomic_DNA"/>
</dbReference>
<evidence type="ECO:0000313" key="12">
    <source>
        <dbReference type="EMBL" id="UZC87270.1"/>
    </source>
</evidence>
<dbReference type="Proteomes" id="UP000886934">
    <property type="component" value="Unassembled WGS sequence"/>
</dbReference>
<evidence type="ECO:0000313" key="4">
    <source>
        <dbReference type="EMBL" id="GJA54939.1"/>
    </source>
</evidence>
<dbReference type="Proteomes" id="UP000886939">
    <property type="component" value="Unassembled WGS sequence"/>
</dbReference>
<dbReference type="Proteomes" id="UP001163285">
    <property type="component" value="Chromosome"/>
</dbReference>
<keyword evidence="1" id="KW-1133">Transmembrane helix</keyword>
<reference evidence="12" key="5">
    <citation type="submission" date="2023-04" db="EMBL/GenBank/DDBJ databases">
        <title>Whole Genome Sequence of Multi-drug resistant Aeromonas caviae as a gut pathogen in newborn.</title>
        <authorList>
            <person name="Jadhav S.V."/>
            <person name="Saroj S.D."/>
            <person name="Saha U.B."/>
            <person name="Sen S."/>
            <person name="Kher A."/>
        </authorList>
    </citation>
    <scope>NUCLEOTIDE SEQUENCE</scope>
    <source>
        <strain evidence="12">SVJ23</strain>
    </source>
</reference>
<dbReference type="InterPro" id="IPR014318">
    <property type="entry name" value="Phageshock_PspG"/>
</dbReference>
<dbReference type="EMBL" id="JAYGOJ010000013">
    <property type="protein sequence ID" value="MEA9435096.1"/>
    <property type="molecule type" value="Genomic_DNA"/>
</dbReference>
<evidence type="ECO:0000256" key="1">
    <source>
        <dbReference type="SAM" id="Phobius"/>
    </source>
</evidence>
<keyword evidence="1" id="KW-0812">Transmembrane</keyword>
<reference evidence="2 13" key="1">
    <citation type="submission" date="2019-12" db="EMBL/GenBank/DDBJ databases">
        <title>complete genome sequences of Aeromonas caviae str. WP2-W18-ESBL-01 isolated from wastewater treatment plant effluent.</title>
        <authorList>
            <person name="Sekizuka T."/>
            <person name="Itokawa K."/>
            <person name="Yatsu K."/>
            <person name="Inamine Y."/>
            <person name="Kuroda M."/>
        </authorList>
    </citation>
    <scope>NUCLEOTIDE SEQUENCE [LARGE SCALE GENOMIC DNA]</scope>
    <source>
        <strain evidence="2 13">WP2-W18-ESBL-01</strain>
    </source>
</reference>
<dbReference type="Proteomes" id="UP001161704">
    <property type="component" value="Unassembled WGS sequence"/>
</dbReference>
<dbReference type="Pfam" id="PF09583">
    <property type="entry name" value="Phageshock_PspG"/>
    <property type="match status" value="1"/>
</dbReference>
<feature type="transmembrane region" description="Helical" evidence="1">
    <location>
        <begin position="7"/>
        <end position="34"/>
    </location>
</feature>
<name>A0A081LMZ3_AERCA</name>
<dbReference type="EMBL" id="CP065937">
    <property type="protein sequence ID" value="QQA61151.1"/>
    <property type="molecule type" value="Genomic_DNA"/>
</dbReference>
<dbReference type="Proteomes" id="UP000515756">
    <property type="component" value="Chromosome"/>
</dbReference>
<dbReference type="GeneID" id="48824031"/>
<proteinExistence type="predicted"/>
<keyword evidence="1" id="KW-0472">Membrane</keyword>
<evidence type="ECO:0000313" key="10">
    <source>
        <dbReference type="EMBL" id="MEA9435096.1"/>
    </source>
</evidence>
<reference evidence="3 14" key="3">
    <citation type="submission" date="2021-07" db="EMBL/GenBank/DDBJ databases">
        <title>Draft genome sequence of carbapenem-resistant Aeromonas spp. in Japan.</title>
        <authorList>
            <person name="Maehana S."/>
            <person name="Suzuki M."/>
            <person name="Kitasato H."/>
        </authorList>
    </citation>
    <scope>NUCLEOTIDE SEQUENCE</scope>
    <source>
        <strain evidence="3">KAM343</strain>
        <strain evidence="4">KAM348</strain>
        <strain evidence="5">KAM351</strain>
        <strain evidence="6 14">KAM382</strain>
    </source>
</reference>
<accession>A0A081LMZ3</accession>
<dbReference type="Proteomes" id="UP001304847">
    <property type="component" value="Unassembled WGS sequence"/>
</dbReference>
<feature type="transmembrane region" description="Helical" evidence="1">
    <location>
        <begin position="40"/>
        <end position="62"/>
    </location>
</feature>
<dbReference type="NCBIfam" id="TIGR02975">
    <property type="entry name" value="phageshock_pspG"/>
    <property type="match status" value="1"/>
</dbReference>
<dbReference type="EMBL" id="JAOCFT010000001">
    <property type="protein sequence ID" value="MDH1896509.1"/>
    <property type="molecule type" value="Genomic_DNA"/>
</dbReference>